<dbReference type="RefSeq" id="WP_382037857.1">
    <property type="nucleotide sequence ID" value="NZ_JBHSKJ010000003.1"/>
</dbReference>
<comment type="caution">
    <text evidence="7">The sequence shown here is derived from an EMBL/GenBank/DDBJ whole genome shotgun (WGS) entry which is preliminary data.</text>
</comment>
<dbReference type="InterPro" id="IPR036388">
    <property type="entry name" value="WH-like_DNA-bd_sf"/>
</dbReference>
<dbReference type="PANTHER" id="PTHR43133">
    <property type="entry name" value="RNA POLYMERASE ECF-TYPE SIGMA FACTO"/>
    <property type="match status" value="1"/>
</dbReference>
<proteinExistence type="inferred from homology"/>
<sequence length="219" mass="23675">MRDSGRTPAPAGTTRPSERRMEIAFTAFRELHEHRWGAYAYVHTGDAEAAEHITEAAFDRLCAQWPHALRQPSADSYAWSLLKEHVAGWLARHRRGTALPTAALHCAAHAPEPERGRRFRLLESRMALYAAIARLPERQCDALVLNLVIGYTVAQVADLLGVERAAARSLIGHAKRKVVAAVSAVSAAPEEPAACAAPVPSASSALEVPSEAQHSGRGK</sequence>
<evidence type="ECO:0000313" key="7">
    <source>
        <dbReference type="EMBL" id="MFC5144191.1"/>
    </source>
</evidence>
<evidence type="ECO:0000256" key="4">
    <source>
        <dbReference type="ARBA" id="ARBA00023125"/>
    </source>
</evidence>
<dbReference type="SUPFAM" id="SSF88659">
    <property type="entry name" value="Sigma3 and sigma4 domains of RNA polymerase sigma factors"/>
    <property type="match status" value="1"/>
</dbReference>
<feature type="domain" description="RNA polymerase sigma factor 70 region 4 type 2" evidence="6">
    <location>
        <begin position="125"/>
        <end position="177"/>
    </location>
</feature>
<keyword evidence="4" id="KW-0238">DNA-binding</keyword>
<dbReference type="InterPro" id="IPR013249">
    <property type="entry name" value="RNA_pol_sigma70_r4_t2"/>
</dbReference>
<dbReference type="InterPro" id="IPR013324">
    <property type="entry name" value="RNA_pol_sigma_r3/r4-like"/>
</dbReference>
<reference evidence="8" key="1">
    <citation type="journal article" date="2019" name="Int. J. Syst. Evol. Microbiol.">
        <title>The Global Catalogue of Microorganisms (GCM) 10K type strain sequencing project: providing services to taxonomists for standard genome sequencing and annotation.</title>
        <authorList>
            <consortium name="The Broad Institute Genomics Platform"/>
            <consortium name="The Broad Institute Genome Sequencing Center for Infectious Disease"/>
            <person name="Wu L."/>
            <person name="Ma J."/>
        </authorList>
    </citation>
    <scope>NUCLEOTIDE SEQUENCE [LARGE SCALE GENOMIC DNA]</scope>
    <source>
        <strain evidence="8">CGMCC 4.1641</strain>
    </source>
</reference>
<dbReference type="PANTHER" id="PTHR43133:SF50">
    <property type="entry name" value="ECF RNA POLYMERASE SIGMA FACTOR SIGM"/>
    <property type="match status" value="1"/>
</dbReference>
<evidence type="ECO:0000256" key="3">
    <source>
        <dbReference type="ARBA" id="ARBA00023082"/>
    </source>
</evidence>
<protein>
    <submittedName>
        <fullName evidence="7">RNA polymerase sigma factor</fullName>
    </submittedName>
</protein>
<dbReference type="Pfam" id="PF08281">
    <property type="entry name" value="Sigma70_r4_2"/>
    <property type="match status" value="1"/>
</dbReference>
<organism evidence="7 8">
    <name type="scientific">Streptomyces aureoversilis</name>
    <dbReference type="NCBI Taxonomy" id="67277"/>
    <lineage>
        <taxon>Bacteria</taxon>
        <taxon>Bacillati</taxon>
        <taxon>Actinomycetota</taxon>
        <taxon>Actinomycetes</taxon>
        <taxon>Kitasatosporales</taxon>
        <taxon>Streptomycetaceae</taxon>
        <taxon>Streptomyces</taxon>
    </lineage>
</organism>
<keyword evidence="2" id="KW-0805">Transcription regulation</keyword>
<dbReference type="EMBL" id="JBHSKJ010000003">
    <property type="protein sequence ID" value="MFC5144191.1"/>
    <property type="molecule type" value="Genomic_DNA"/>
</dbReference>
<evidence type="ECO:0000313" key="8">
    <source>
        <dbReference type="Proteomes" id="UP001596222"/>
    </source>
</evidence>
<keyword evidence="5" id="KW-0804">Transcription</keyword>
<accession>A0ABV9ZS08</accession>
<keyword evidence="3" id="KW-0731">Sigma factor</keyword>
<evidence type="ECO:0000259" key="6">
    <source>
        <dbReference type="Pfam" id="PF08281"/>
    </source>
</evidence>
<comment type="similarity">
    <text evidence="1">Belongs to the sigma-70 factor family. ECF subfamily.</text>
</comment>
<gene>
    <name evidence="7" type="ORF">ACFPP6_05760</name>
</gene>
<evidence type="ECO:0000256" key="1">
    <source>
        <dbReference type="ARBA" id="ARBA00010641"/>
    </source>
</evidence>
<dbReference type="Proteomes" id="UP001596222">
    <property type="component" value="Unassembled WGS sequence"/>
</dbReference>
<keyword evidence="8" id="KW-1185">Reference proteome</keyword>
<dbReference type="Gene3D" id="1.10.10.10">
    <property type="entry name" value="Winged helix-like DNA-binding domain superfamily/Winged helix DNA-binding domain"/>
    <property type="match status" value="1"/>
</dbReference>
<name>A0ABV9ZS08_9ACTN</name>
<evidence type="ECO:0000256" key="2">
    <source>
        <dbReference type="ARBA" id="ARBA00023015"/>
    </source>
</evidence>
<dbReference type="InterPro" id="IPR039425">
    <property type="entry name" value="RNA_pol_sigma-70-like"/>
</dbReference>
<evidence type="ECO:0000256" key="5">
    <source>
        <dbReference type="ARBA" id="ARBA00023163"/>
    </source>
</evidence>